<dbReference type="EMBL" id="VSSQ01053092">
    <property type="protein sequence ID" value="MPN07131.1"/>
    <property type="molecule type" value="Genomic_DNA"/>
</dbReference>
<dbReference type="InterPro" id="IPR013324">
    <property type="entry name" value="RNA_pol_sigma_r3/r4-like"/>
</dbReference>
<sequence>MLEKIKVEILHELNSLTFHKKAVILGFYIDGLQWERISAQTNYSPRQCRNIRDNAIKQLMKNFSENKVIANYHFPE</sequence>
<reference evidence="1" key="1">
    <citation type="submission" date="2019-08" db="EMBL/GenBank/DDBJ databases">
        <authorList>
            <person name="Kucharzyk K."/>
            <person name="Murdoch R.W."/>
            <person name="Higgins S."/>
            <person name="Loffler F."/>
        </authorList>
    </citation>
    <scope>NUCLEOTIDE SEQUENCE</scope>
</reference>
<organism evidence="1">
    <name type="scientific">bioreactor metagenome</name>
    <dbReference type="NCBI Taxonomy" id="1076179"/>
    <lineage>
        <taxon>unclassified sequences</taxon>
        <taxon>metagenomes</taxon>
        <taxon>ecological metagenomes</taxon>
    </lineage>
</organism>
<comment type="caution">
    <text evidence="1">The sequence shown here is derived from an EMBL/GenBank/DDBJ whole genome shotgun (WGS) entry which is preliminary data.</text>
</comment>
<gene>
    <name evidence="1" type="ORF">SDC9_154397</name>
</gene>
<accession>A0A645EYM7</accession>
<proteinExistence type="predicted"/>
<dbReference type="SUPFAM" id="SSF88659">
    <property type="entry name" value="Sigma3 and sigma4 domains of RNA polymerase sigma factors"/>
    <property type="match status" value="1"/>
</dbReference>
<evidence type="ECO:0000313" key="1">
    <source>
        <dbReference type="EMBL" id="MPN07131.1"/>
    </source>
</evidence>
<name>A0A645EYM7_9ZZZZ</name>
<protein>
    <recommendedName>
        <fullName evidence="2">RNA polymerase sigma-70 region 4 domain-containing protein</fullName>
    </recommendedName>
</protein>
<dbReference type="AlphaFoldDB" id="A0A645EYM7"/>
<evidence type="ECO:0008006" key="2">
    <source>
        <dbReference type="Google" id="ProtNLM"/>
    </source>
</evidence>